<accession>A0A388LE77</accession>
<organism evidence="9 10">
    <name type="scientific">Chara braunii</name>
    <name type="common">Braun's stonewort</name>
    <dbReference type="NCBI Taxonomy" id="69332"/>
    <lineage>
        <taxon>Eukaryota</taxon>
        <taxon>Viridiplantae</taxon>
        <taxon>Streptophyta</taxon>
        <taxon>Charophyceae</taxon>
        <taxon>Charales</taxon>
        <taxon>Characeae</taxon>
        <taxon>Chara</taxon>
    </lineage>
</organism>
<evidence type="ECO:0000256" key="8">
    <source>
        <dbReference type="ARBA" id="ARBA00023136"/>
    </source>
</evidence>
<keyword evidence="7" id="KW-0496">Mitochondrion</keyword>
<comment type="subcellular location">
    <subcellularLocation>
        <location evidence="1">Mitochondrion inner membrane</location>
        <topology evidence="1">Peripheral membrane protein</topology>
        <orientation evidence="1">Matrix side</orientation>
    </subcellularLocation>
</comment>
<protein>
    <recommendedName>
        <fullName evidence="11">NADH dehydrogenase [ubiquinone] 1 alpha subcomplex subunit 5</fullName>
    </recommendedName>
</protein>
<gene>
    <name evidence="9" type="ORF">CBR_g31069</name>
</gene>
<proteinExistence type="inferred from homology"/>
<reference evidence="9 10" key="1">
    <citation type="journal article" date="2018" name="Cell">
        <title>The Chara Genome: Secondary Complexity and Implications for Plant Terrestrialization.</title>
        <authorList>
            <person name="Nishiyama T."/>
            <person name="Sakayama H."/>
            <person name="Vries J.D."/>
            <person name="Buschmann H."/>
            <person name="Saint-Marcoux D."/>
            <person name="Ullrich K.K."/>
            <person name="Haas F.B."/>
            <person name="Vanderstraeten L."/>
            <person name="Becker D."/>
            <person name="Lang D."/>
            <person name="Vosolsobe S."/>
            <person name="Rombauts S."/>
            <person name="Wilhelmsson P.K.I."/>
            <person name="Janitza P."/>
            <person name="Kern R."/>
            <person name="Heyl A."/>
            <person name="Rumpler F."/>
            <person name="Villalobos L.I.A.C."/>
            <person name="Clay J.M."/>
            <person name="Skokan R."/>
            <person name="Toyoda A."/>
            <person name="Suzuki Y."/>
            <person name="Kagoshima H."/>
            <person name="Schijlen E."/>
            <person name="Tajeshwar N."/>
            <person name="Catarino B."/>
            <person name="Hetherington A.J."/>
            <person name="Saltykova A."/>
            <person name="Bonnot C."/>
            <person name="Breuninger H."/>
            <person name="Symeonidi A."/>
            <person name="Radhakrishnan G.V."/>
            <person name="Van Nieuwerburgh F."/>
            <person name="Deforce D."/>
            <person name="Chang C."/>
            <person name="Karol K.G."/>
            <person name="Hedrich R."/>
            <person name="Ulvskov P."/>
            <person name="Glockner G."/>
            <person name="Delwiche C.F."/>
            <person name="Petrasek J."/>
            <person name="Van de Peer Y."/>
            <person name="Friml J."/>
            <person name="Beilby M."/>
            <person name="Dolan L."/>
            <person name="Kohara Y."/>
            <person name="Sugano S."/>
            <person name="Fujiyama A."/>
            <person name="Delaux P.-M."/>
            <person name="Quint M."/>
            <person name="TheiBen G."/>
            <person name="Hagemann M."/>
            <person name="Harholt J."/>
            <person name="Dunand C."/>
            <person name="Zachgo S."/>
            <person name="Langdale J."/>
            <person name="Maumus F."/>
            <person name="Straeten D.V.D."/>
            <person name="Gould S.B."/>
            <person name="Rensing S.A."/>
        </authorList>
    </citation>
    <scope>NUCLEOTIDE SEQUENCE [LARGE SCALE GENOMIC DNA]</scope>
    <source>
        <strain evidence="9 10">S276</strain>
    </source>
</reference>
<dbReference type="GO" id="GO:0022904">
    <property type="term" value="P:respiratory electron transport chain"/>
    <property type="evidence" value="ECO:0007669"/>
    <property type="project" value="InterPro"/>
</dbReference>
<dbReference type="GO" id="GO:0005743">
    <property type="term" value="C:mitochondrial inner membrane"/>
    <property type="evidence" value="ECO:0007669"/>
    <property type="project" value="UniProtKB-SubCell"/>
</dbReference>
<dbReference type="PANTHER" id="PTHR12653:SF0">
    <property type="entry name" value="NADH DEHYDROGENASE [UBIQUINONE] 1 ALPHA SUBCOMPLEX SUBUNIT 5"/>
    <property type="match status" value="1"/>
</dbReference>
<dbReference type="Gramene" id="GBG80609">
    <property type="protein sequence ID" value="GBG80609"/>
    <property type="gene ID" value="CBR_g31069"/>
</dbReference>
<dbReference type="GO" id="GO:0045271">
    <property type="term" value="C:respiratory chain complex I"/>
    <property type="evidence" value="ECO:0007669"/>
    <property type="project" value="EnsemblPlants"/>
</dbReference>
<evidence type="ECO:0000256" key="3">
    <source>
        <dbReference type="ARBA" id="ARBA00022448"/>
    </source>
</evidence>
<dbReference type="InterPro" id="IPR006806">
    <property type="entry name" value="NDUFA5"/>
</dbReference>
<evidence type="ECO:0000313" key="10">
    <source>
        <dbReference type="Proteomes" id="UP000265515"/>
    </source>
</evidence>
<dbReference type="EMBL" id="BFEA01000351">
    <property type="protein sequence ID" value="GBG80609.1"/>
    <property type="molecule type" value="Genomic_DNA"/>
</dbReference>
<dbReference type="Pfam" id="PF04716">
    <property type="entry name" value="ETC_C1_NDUFA5"/>
    <property type="match status" value="1"/>
</dbReference>
<evidence type="ECO:0000256" key="5">
    <source>
        <dbReference type="ARBA" id="ARBA00022792"/>
    </source>
</evidence>
<evidence type="ECO:0000256" key="7">
    <source>
        <dbReference type="ARBA" id="ARBA00023128"/>
    </source>
</evidence>
<dbReference type="OMA" id="HRLKVCR"/>
<comment type="similarity">
    <text evidence="2">Belongs to the complex I NDUFA5 subunit family.</text>
</comment>
<evidence type="ECO:0000256" key="2">
    <source>
        <dbReference type="ARBA" id="ARBA00010261"/>
    </source>
</evidence>
<evidence type="ECO:0000256" key="6">
    <source>
        <dbReference type="ARBA" id="ARBA00022982"/>
    </source>
</evidence>
<comment type="caution">
    <text evidence="9">The sequence shown here is derived from an EMBL/GenBank/DDBJ whole genome shotgun (WGS) entry which is preliminary data.</text>
</comment>
<evidence type="ECO:0000256" key="1">
    <source>
        <dbReference type="ARBA" id="ARBA00004443"/>
    </source>
</evidence>
<evidence type="ECO:0000313" key="9">
    <source>
        <dbReference type="EMBL" id="GBG80609.1"/>
    </source>
</evidence>
<evidence type="ECO:0008006" key="11">
    <source>
        <dbReference type="Google" id="ProtNLM"/>
    </source>
</evidence>
<dbReference type="OrthoDB" id="286811at2759"/>
<dbReference type="PANTHER" id="PTHR12653">
    <property type="entry name" value="NADH-UBIQUINONE OXIDOREDUCTASE 13 KD-B SUBUNIT"/>
    <property type="match status" value="1"/>
</dbReference>
<dbReference type="STRING" id="69332.A0A388LE77"/>
<keyword evidence="6" id="KW-0249">Electron transport</keyword>
<dbReference type="AlphaFoldDB" id="A0A388LE77"/>
<keyword evidence="8" id="KW-0472">Membrane</keyword>
<name>A0A388LE77_CHABU</name>
<keyword evidence="3" id="KW-0813">Transport</keyword>
<evidence type="ECO:0000256" key="4">
    <source>
        <dbReference type="ARBA" id="ARBA00022660"/>
    </source>
</evidence>
<keyword evidence="5" id="KW-0999">Mitochondrion inner membrane</keyword>
<keyword evidence="4" id="KW-0679">Respiratory chain</keyword>
<sequence length="135" mass="16029">MFLARFSRPLLARVKEATNIVGFEVVPNAREVLINLYNDMLRQVQVIPEQAKYRQDVEKVARYRLRVCEEEEDWEKIEKRIGCGQVEELIWQAKDEMTLIPKMAEWKPWEVPPNHHIEFVEDNSPVPKHVPTHIQ</sequence>
<dbReference type="Proteomes" id="UP000265515">
    <property type="component" value="Unassembled WGS sequence"/>
</dbReference>
<keyword evidence="10" id="KW-1185">Reference proteome</keyword>